<dbReference type="AlphaFoldDB" id="A0A1H5MMF1"/>
<dbReference type="STRING" id="648782.SAMN04488554_3485"/>
<dbReference type="Proteomes" id="UP000199220">
    <property type="component" value="Unassembled WGS sequence"/>
</dbReference>
<dbReference type="OrthoDB" id="5195569at2"/>
<proteinExistence type="predicted"/>
<accession>A0A1H5MMF1</accession>
<keyword evidence="3" id="KW-1185">Reference proteome</keyword>
<gene>
    <name evidence="2" type="ORF">SAMN04488554_3485</name>
</gene>
<evidence type="ECO:0000313" key="2">
    <source>
        <dbReference type="EMBL" id="SEE90300.1"/>
    </source>
</evidence>
<keyword evidence="1" id="KW-0175">Coiled coil</keyword>
<sequence>MADIYLSLDELKTANEQLTNIVEEFENAVSRSEALERAIGAPFGNSDLREKAEDFETRWDVKRDKLKEGLSDVQKHLKGVIDGVEDWDAEMAVKLEPEE</sequence>
<dbReference type="Gene3D" id="1.10.287.1060">
    <property type="entry name" value="ESAT-6-like"/>
    <property type="match status" value="1"/>
</dbReference>
<evidence type="ECO:0000256" key="1">
    <source>
        <dbReference type="SAM" id="Coils"/>
    </source>
</evidence>
<reference evidence="3" key="1">
    <citation type="submission" date="2016-10" db="EMBL/GenBank/DDBJ databases">
        <authorList>
            <person name="Varghese N."/>
            <person name="Submissions S."/>
        </authorList>
    </citation>
    <scope>NUCLEOTIDE SEQUENCE [LARGE SCALE GENOMIC DNA]</scope>
    <source>
        <strain evidence="3">DSM 21368</strain>
    </source>
</reference>
<evidence type="ECO:0008006" key="4">
    <source>
        <dbReference type="Google" id="ProtNLM"/>
    </source>
</evidence>
<name>A0A1H5MMF1_9MICO</name>
<protein>
    <recommendedName>
        <fullName evidence="4">Flagellar protein FlgN</fullName>
    </recommendedName>
</protein>
<dbReference type="RefSeq" id="WP_089774265.1">
    <property type="nucleotide sequence ID" value="NZ_FNTX01000002.1"/>
</dbReference>
<evidence type="ECO:0000313" key="3">
    <source>
        <dbReference type="Proteomes" id="UP000199220"/>
    </source>
</evidence>
<organism evidence="2 3">
    <name type="scientific">Ruania alba</name>
    <dbReference type="NCBI Taxonomy" id="648782"/>
    <lineage>
        <taxon>Bacteria</taxon>
        <taxon>Bacillati</taxon>
        <taxon>Actinomycetota</taxon>
        <taxon>Actinomycetes</taxon>
        <taxon>Micrococcales</taxon>
        <taxon>Ruaniaceae</taxon>
        <taxon>Ruania</taxon>
    </lineage>
</organism>
<feature type="coiled-coil region" evidence="1">
    <location>
        <begin position="8"/>
        <end position="35"/>
    </location>
</feature>
<dbReference type="EMBL" id="FNTX01000002">
    <property type="protein sequence ID" value="SEE90300.1"/>
    <property type="molecule type" value="Genomic_DNA"/>
</dbReference>